<evidence type="ECO:0000313" key="8">
    <source>
        <dbReference type="Proteomes" id="UP000663829"/>
    </source>
</evidence>
<dbReference type="AlphaFoldDB" id="A0A813V2E2"/>
<evidence type="ECO:0000256" key="1">
    <source>
        <dbReference type="ARBA" id="ARBA00009251"/>
    </source>
</evidence>
<dbReference type="SMART" id="SM00712">
    <property type="entry name" value="PUR"/>
    <property type="match status" value="3"/>
</dbReference>
<dbReference type="Gene3D" id="3.10.450.700">
    <property type="match status" value="1"/>
</dbReference>
<protein>
    <recommendedName>
        <fullName evidence="9">Transcriptional activator protein Pur-alpha</fullName>
    </recommendedName>
</protein>
<dbReference type="Proteomes" id="UP000663829">
    <property type="component" value="Unassembled WGS sequence"/>
</dbReference>
<dbReference type="Proteomes" id="UP000681722">
    <property type="component" value="Unassembled WGS sequence"/>
</dbReference>
<dbReference type="InterPro" id="IPR006628">
    <property type="entry name" value="PUR-bd_fam"/>
</dbReference>
<keyword evidence="8" id="KW-1185">Reference proteome</keyword>
<accession>A0A813V2E2</accession>
<dbReference type="GO" id="GO:0000981">
    <property type="term" value="F:DNA-binding transcription factor activity, RNA polymerase II-specific"/>
    <property type="evidence" value="ECO:0007669"/>
    <property type="project" value="TreeGrafter"/>
</dbReference>
<dbReference type="EMBL" id="CAJOBA010000088">
    <property type="protein sequence ID" value="CAF3502809.1"/>
    <property type="molecule type" value="Genomic_DNA"/>
</dbReference>
<dbReference type="PANTHER" id="PTHR12611:SF0">
    <property type="entry name" value="PURINE-RICH BINDING PROTEIN-ALPHA, ISOFORM B"/>
    <property type="match status" value="1"/>
</dbReference>
<comment type="caution">
    <text evidence="5">The sequence shown here is derived from an EMBL/GenBank/DDBJ whole genome shotgun (WGS) entry which is preliminary data.</text>
</comment>
<evidence type="ECO:0008006" key="9">
    <source>
        <dbReference type="Google" id="ProtNLM"/>
    </source>
</evidence>
<dbReference type="Proteomes" id="UP000677228">
    <property type="component" value="Unassembled WGS sequence"/>
</dbReference>
<sequence length="351" mass="38654">MASSNNNRPGNGDRQQGLRSKCKLAFEKQLYFAFVFLLIAAGEEELASKTLHVQSKRFYLDVKQNRRGRFLKIAEVSAGGRKSRVLMSMSVAGELRDNLQTFSEHLDTLGEPNPNNTPEDGRLKSAIISRDDRKYYLDLKENERGRFLRISMVGIISPRTQIAVPAQGINELRVTLSNLLDEFGIEDDRDSVETPPAIEPAELPDSKYLRVGNKNFYFDVGSNDRGVFLRISEVKPGFRTAVTIPEKVWTRFRDNIGDFISSMESERSLAGGQTASSLGGNSGQEQTTTQQRSNQETQPPRQQNRTAVVSADSPPTGASSTPTGKVSVQTPPTTPNKPGDGGGGGRSEEKN</sequence>
<dbReference type="GO" id="GO:0000977">
    <property type="term" value="F:RNA polymerase II transcription regulatory region sequence-specific DNA binding"/>
    <property type="evidence" value="ECO:0007669"/>
    <property type="project" value="InterPro"/>
</dbReference>
<feature type="compositionally biased region" description="Polar residues" evidence="3">
    <location>
        <begin position="316"/>
        <end position="329"/>
    </location>
</feature>
<dbReference type="GO" id="GO:0005634">
    <property type="term" value="C:nucleus"/>
    <property type="evidence" value="ECO:0007669"/>
    <property type="project" value="TreeGrafter"/>
</dbReference>
<evidence type="ECO:0000313" key="7">
    <source>
        <dbReference type="EMBL" id="CAF3623516.1"/>
    </source>
</evidence>
<evidence type="ECO:0000256" key="3">
    <source>
        <dbReference type="SAM" id="MobiDB-lite"/>
    </source>
</evidence>
<comment type="similarity">
    <text evidence="1">Belongs to the PUR DNA-binding protein family.</text>
</comment>
<evidence type="ECO:0000313" key="4">
    <source>
        <dbReference type="EMBL" id="CAF0728345.1"/>
    </source>
</evidence>
<feature type="region of interest" description="Disordered" evidence="3">
    <location>
        <begin position="264"/>
        <end position="351"/>
    </location>
</feature>
<name>A0A813V2E2_9BILA</name>
<dbReference type="EMBL" id="CAJOBC010000765">
    <property type="protein sequence ID" value="CAF3623516.1"/>
    <property type="molecule type" value="Genomic_DNA"/>
</dbReference>
<organism evidence="5 8">
    <name type="scientific">Didymodactylos carnosus</name>
    <dbReference type="NCBI Taxonomy" id="1234261"/>
    <lineage>
        <taxon>Eukaryota</taxon>
        <taxon>Metazoa</taxon>
        <taxon>Spiralia</taxon>
        <taxon>Gnathifera</taxon>
        <taxon>Rotifera</taxon>
        <taxon>Eurotatoria</taxon>
        <taxon>Bdelloidea</taxon>
        <taxon>Philodinida</taxon>
        <taxon>Philodinidae</taxon>
        <taxon>Didymodactylos</taxon>
    </lineage>
</organism>
<evidence type="ECO:0000256" key="2">
    <source>
        <dbReference type="ARBA" id="ARBA00023125"/>
    </source>
</evidence>
<reference evidence="5" key="1">
    <citation type="submission" date="2021-02" db="EMBL/GenBank/DDBJ databases">
        <authorList>
            <person name="Nowell W R."/>
        </authorList>
    </citation>
    <scope>NUCLEOTIDE SEQUENCE</scope>
</reference>
<dbReference type="Pfam" id="PF04845">
    <property type="entry name" value="PurA"/>
    <property type="match status" value="1"/>
</dbReference>
<dbReference type="FunFam" id="3.30.2450.30:FF:000003">
    <property type="entry name" value="Histone acetyltransferase"/>
    <property type="match status" value="1"/>
</dbReference>
<dbReference type="Proteomes" id="UP000682733">
    <property type="component" value="Unassembled WGS sequence"/>
</dbReference>
<keyword evidence="2" id="KW-0238">DNA-binding</keyword>
<dbReference type="EMBL" id="CAJNOQ010000765">
    <property type="protein sequence ID" value="CAF0836265.1"/>
    <property type="molecule type" value="Genomic_DNA"/>
</dbReference>
<evidence type="ECO:0000313" key="6">
    <source>
        <dbReference type="EMBL" id="CAF3502809.1"/>
    </source>
</evidence>
<proteinExistence type="inferred from homology"/>
<dbReference type="Gene3D" id="3.30.2450.30">
    <property type="match status" value="1"/>
</dbReference>
<dbReference type="GO" id="GO:0032422">
    <property type="term" value="F:purine-rich negative regulatory element binding"/>
    <property type="evidence" value="ECO:0007669"/>
    <property type="project" value="InterPro"/>
</dbReference>
<gene>
    <name evidence="5" type="ORF">GPM918_LOCUS5324</name>
    <name evidence="4" type="ORF">OVA965_LOCUS610</name>
    <name evidence="7" type="ORF">SRO942_LOCUS5324</name>
    <name evidence="6" type="ORF">TMI583_LOCUS610</name>
</gene>
<dbReference type="EMBL" id="CAJNOK010000088">
    <property type="protein sequence ID" value="CAF0728345.1"/>
    <property type="molecule type" value="Genomic_DNA"/>
</dbReference>
<dbReference type="OrthoDB" id="523901at2759"/>
<dbReference type="PANTHER" id="PTHR12611">
    <property type="entry name" value="PUR-TRANSCRIPTIONAL ACTIVATOR"/>
    <property type="match status" value="1"/>
</dbReference>
<feature type="compositionally biased region" description="Polar residues" evidence="3">
    <location>
        <begin position="271"/>
        <end position="307"/>
    </location>
</feature>
<evidence type="ECO:0000313" key="5">
    <source>
        <dbReference type="EMBL" id="CAF0836265.1"/>
    </source>
</evidence>